<name>A0A6A6F9T8_9PEZI</name>
<gene>
    <name evidence="3" type="ORF">CERZMDRAFT_86468</name>
</gene>
<feature type="compositionally biased region" description="Low complexity" evidence="1">
    <location>
        <begin position="90"/>
        <end position="105"/>
    </location>
</feature>
<evidence type="ECO:0000256" key="1">
    <source>
        <dbReference type="SAM" id="MobiDB-lite"/>
    </source>
</evidence>
<sequence>MAAASCLSFAAHVLIQALQHVNVPFANCDLPDHVHPSQGTNLNILPARSSLCYSIGLVFVIWKSADCAQDLRVATHTNAETKRAPKNAIKSSSTSSPRPKTSPKTCTPPTPSTPNSDRISPQLSNNLTLTLQPPIARIEDILQFPYQLGVLATALLPKKT</sequence>
<keyword evidence="4" id="KW-1185">Reference proteome</keyword>
<proteinExistence type="predicted"/>
<dbReference type="AlphaFoldDB" id="A0A6A6F9T8"/>
<feature type="signal peptide" evidence="2">
    <location>
        <begin position="1"/>
        <end position="17"/>
    </location>
</feature>
<dbReference type="EMBL" id="ML992683">
    <property type="protein sequence ID" value="KAF2210162.1"/>
    <property type="molecule type" value="Genomic_DNA"/>
</dbReference>
<reference evidence="3" key="1">
    <citation type="journal article" date="2020" name="Stud. Mycol.">
        <title>101 Dothideomycetes genomes: a test case for predicting lifestyles and emergence of pathogens.</title>
        <authorList>
            <person name="Haridas S."/>
            <person name="Albert R."/>
            <person name="Binder M."/>
            <person name="Bloem J."/>
            <person name="Labutti K."/>
            <person name="Salamov A."/>
            <person name="Andreopoulos B."/>
            <person name="Baker S."/>
            <person name="Barry K."/>
            <person name="Bills G."/>
            <person name="Bluhm B."/>
            <person name="Cannon C."/>
            <person name="Castanera R."/>
            <person name="Culley D."/>
            <person name="Daum C."/>
            <person name="Ezra D."/>
            <person name="Gonzalez J."/>
            <person name="Henrissat B."/>
            <person name="Kuo A."/>
            <person name="Liang C."/>
            <person name="Lipzen A."/>
            <person name="Lutzoni F."/>
            <person name="Magnuson J."/>
            <person name="Mondo S."/>
            <person name="Nolan M."/>
            <person name="Ohm R."/>
            <person name="Pangilinan J."/>
            <person name="Park H.-J."/>
            <person name="Ramirez L."/>
            <person name="Alfaro M."/>
            <person name="Sun H."/>
            <person name="Tritt A."/>
            <person name="Yoshinaga Y."/>
            <person name="Zwiers L.-H."/>
            <person name="Turgeon B."/>
            <person name="Goodwin S."/>
            <person name="Spatafora J."/>
            <person name="Crous P."/>
            <person name="Grigoriev I."/>
        </authorList>
    </citation>
    <scope>NUCLEOTIDE SEQUENCE</scope>
    <source>
        <strain evidence="3">SCOH1-5</strain>
    </source>
</reference>
<organism evidence="3 4">
    <name type="scientific">Cercospora zeae-maydis SCOH1-5</name>
    <dbReference type="NCBI Taxonomy" id="717836"/>
    <lineage>
        <taxon>Eukaryota</taxon>
        <taxon>Fungi</taxon>
        <taxon>Dikarya</taxon>
        <taxon>Ascomycota</taxon>
        <taxon>Pezizomycotina</taxon>
        <taxon>Dothideomycetes</taxon>
        <taxon>Dothideomycetidae</taxon>
        <taxon>Mycosphaerellales</taxon>
        <taxon>Mycosphaerellaceae</taxon>
        <taxon>Cercospora</taxon>
    </lineage>
</organism>
<evidence type="ECO:0000313" key="3">
    <source>
        <dbReference type="EMBL" id="KAF2210162.1"/>
    </source>
</evidence>
<feature type="region of interest" description="Disordered" evidence="1">
    <location>
        <begin position="75"/>
        <end position="122"/>
    </location>
</feature>
<evidence type="ECO:0000313" key="4">
    <source>
        <dbReference type="Proteomes" id="UP000799539"/>
    </source>
</evidence>
<dbReference type="Proteomes" id="UP000799539">
    <property type="component" value="Unassembled WGS sequence"/>
</dbReference>
<keyword evidence="2" id="KW-0732">Signal</keyword>
<accession>A0A6A6F9T8</accession>
<feature type="chain" id="PRO_5025430566" evidence="2">
    <location>
        <begin position="18"/>
        <end position="160"/>
    </location>
</feature>
<protein>
    <submittedName>
        <fullName evidence="3">Uncharacterized protein</fullName>
    </submittedName>
</protein>
<evidence type="ECO:0000256" key="2">
    <source>
        <dbReference type="SAM" id="SignalP"/>
    </source>
</evidence>